<dbReference type="Pfam" id="PF08722">
    <property type="entry name" value="Tn7_TnsA-like_N"/>
    <property type="match status" value="1"/>
</dbReference>
<evidence type="ECO:0000259" key="1">
    <source>
        <dbReference type="Pfam" id="PF08722"/>
    </source>
</evidence>
<dbReference type="EMBL" id="WFKK01000006">
    <property type="protein sequence ID" value="KAB7890286.1"/>
    <property type="molecule type" value="Genomic_DNA"/>
</dbReference>
<evidence type="ECO:0000313" key="2">
    <source>
        <dbReference type="EMBL" id="KAB7890286.1"/>
    </source>
</evidence>
<dbReference type="GO" id="GO:0003676">
    <property type="term" value="F:nucleic acid binding"/>
    <property type="evidence" value="ECO:0007669"/>
    <property type="project" value="InterPro"/>
</dbReference>
<dbReference type="Gene3D" id="3.40.1350.10">
    <property type="match status" value="1"/>
</dbReference>
<sequence length="211" mass="25755">MPVRKIKNNYLSVTGNFYSIKNSRHIASESKLERDFFLHLEFDKNVLSYEEQPLTTYYSKNNRRYKYTPDCLVFYKNRRPCIYEIKYSSEIKEKKVFLKEKFNQIEDYLEKNDMDFSFFTELDINIIQLENIRYLYSFSSYKNEHMINSAIELIQNHENVSLNKILNNYSIDRFKQNEILPYIWKILLMNKIEINLNEKINKETFIKVIHE</sequence>
<evidence type="ECO:0000313" key="3">
    <source>
        <dbReference type="Proteomes" id="UP000472839"/>
    </source>
</evidence>
<protein>
    <recommendedName>
        <fullName evidence="1">TnsA endonuclease N-terminal domain-containing protein</fullName>
    </recommendedName>
</protein>
<feature type="domain" description="TnsA endonuclease N-terminal" evidence="1">
    <location>
        <begin position="43"/>
        <end position="121"/>
    </location>
</feature>
<reference evidence="2 3" key="1">
    <citation type="submission" date="2019-10" db="EMBL/GenBank/DDBJ databases">
        <title>Poseidonibacter ostreae sp. nov., isolated from the gut of the Ostrea denselamellosa.</title>
        <authorList>
            <person name="Choi A."/>
        </authorList>
    </citation>
    <scope>NUCLEOTIDE SEQUENCE [LARGE SCALE GENOMIC DNA]</scope>
    <source>
        <strain evidence="2 3">SJOD-M-33</strain>
    </source>
</reference>
<comment type="caution">
    <text evidence="2">The sequence shown here is derived from an EMBL/GenBank/DDBJ whole genome shotgun (WGS) entry which is preliminary data.</text>
</comment>
<name>A0A6L4WUL0_9BACT</name>
<organism evidence="2 3">
    <name type="scientific">Poseidonibacter ostreae</name>
    <dbReference type="NCBI Taxonomy" id="2654171"/>
    <lineage>
        <taxon>Bacteria</taxon>
        <taxon>Pseudomonadati</taxon>
        <taxon>Campylobacterota</taxon>
        <taxon>Epsilonproteobacteria</taxon>
        <taxon>Campylobacterales</taxon>
        <taxon>Arcobacteraceae</taxon>
        <taxon>Poseidonibacter</taxon>
    </lineage>
</organism>
<dbReference type="InterPro" id="IPR011856">
    <property type="entry name" value="tRNA_endonuc-like_dom_sf"/>
</dbReference>
<dbReference type="AlphaFoldDB" id="A0A6L4WUL0"/>
<dbReference type="Proteomes" id="UP000472839">
    <property type="component" value="Unassembled WGS sequence"/>
</dbReference>
<gene>
    <name evidence="2" type="ORF">GBG19_03380</name>
</gene>
<accession>A0A6L4WUL0</accession>
<dbReference type="InterPro" id="IPR014833">
    <property type="entry name" value="TnsA_N"/>
</dbReference>
<proteinExistence type="predicted"/>
<dbReference type="RefSeq" id="WP_152279587.1">
    <property type="nucleotide sequence ID" value="NZ_WFKK01000006.1"/>
</dbReference>